<comment type="caution">
    <text evidence="9">The sequence shown here is derived from an EMBL/GenBank/DDBJ whole genome shotgun (WGS) entry which is preliminary data.</text>
</comment>
<evidence type="ECO:0000256" key="3">
    <source>
        <dbReference type="ARBA" id="ARBA00022475"/>
    </source>
</evidence>
<evidence type="ECO:0000256" key="8">
    <source>
        <dbReference type="SAM" id="Phobius"/>
    </source>
</evidence>
<proteinExistence type="predicted"/>
<dbReference type="GO" id="GO:0005886">
    <property type="term" value="C:plasma membrane"/>
    <property type="evidence" value="ECO:0007669"/>
    <property type="project" value="UniProtKB-SubCell"/>
</dbReference>
<feature type="transmembrane region" description="Helical" evidence="8">
    <location>
        <begin position="84"/>
        <end position="108"/>
    </location>
</feature>
<keyword evidence="7 8" id="KW-0472">Membrane</keyword>
<feature type="transmembrane region" description="Helical" evidence="8">
    <location>
        <begin position="46"/>
        <end position="64"/>
    </location>
</feature>
<name>A0A5J4KW40_9ZZZZ</name>
<keyword evidence="4" id="KW-0997">Cell inner membrane</keyword>
<dbReference type="Pfam" id="PF04143">
    <property type="entry name" value="Sulf_transp"/>
    <property type="match status" value="1"/>
</dbReference>
<feature type="transmembrane region" description="Helical" evidence="8">
    <location>
        <begin position="196"/>
        <end position="213"/>
    </location>
</feature>
<evidence type="ECO:0000256" key="4">
    <source>
        <dbReference type="ARBA" id="ARBA00022519"/>
    </source>
</evidence>
<gene>
    <name evidence="9" type="ORF">A45J_1544</name>
</gene>
<comment type="subcellular location">
    <subcellularLocation>
        <location evidence="1">Cell inner membrane</location>
        <topology evidence="1">Multi-pass membrane protein</topology>
    </subcellularLocation>
</comment>
<protein>
    <submittedName>
        <fullName evidence="9">YeeE/YedE family protein</fullName>
    </submittedName>
</protein>
<reference evidence="9" key="1">
    <citation type="submission" date="2019-10" db="EMBL/GenBank/DDBJ databases">
        <title>Metagenomic sequencing of thiosulfate-disproportionating enrichment culture.</title>
        <authorList>
            <person name="Umezawa K."/>
            <person name="Kojima H."/>
            <person name="Fukui M."/>
        </authorList>
    </citation>
    <scope>NUCLEOTIDE SEQUENCE</scope>
    <source>
        <strain evidence="9">45J</strain>
    </source>
</reference>
<feature type="transmembrane region" description="Helical" evidence="8">
    <location>
        <begin position="6"/>
        <end position="25"/>
    </location>
</feature>
<organism evidence="9">
    <name type="scientific">hot springs metagenome</name>
    <dbReference type="NCBI Taxonomy" id="433727"/>
    <lineage>
        <taxon>unclassified sequences</taxon>
        <taxon>metagenomes</taxon>
        <taxon>ecological metagenomes</taxon>
    </lineage>
</organism>
<dbReference type="InterPro" id="IPR007272">
    <property type="entry name" value="Sulf_transp_TsuA/YedE"/>
</dbReference>
<evidence type="ECO:0000256" key="1">
    <source>
        <dbReference type="ARBA" id="ARBA00004429"/>
    </source>
</evidence>
<accession>A0A5J4KW40</accession>
<feature type="transmembrane region" description="Helical" evidence="8">
    <location>
        <begin position="115"/>
        <end position="138"/>
    </location>
</feature>
<keyword evidence="5 8" id="KW-0812">Transmembrane</keyword>
<keyword evidence="3" id="KW-1003">Cell membrane</keyword>
<dbReference type="PANTHER" id="PTHR30574:SF1">
    <property type="entry name" value="SULPHUR TRANSPORT DOMAIN-CONTAINING PROTEIN"/>
    <property type="match status" value="1"/>
</dbReference>
<sequence length="363" mass="40031">MLLNEPYYLFFFNLSVGIILGSIFYRADYCMAGMFRDAFLFRDYSLLRSLILLVVTAMSLFYIMRLSGLIRLYPPPTYSYPSLATIIGGFIFGVGMVLASGCVVGTLYKMAKGNLTNLIAFIGIIAGSLIYAESHMFWESLRTDFILTGNMFLSEDDFIIPLFIVFAASIFFLKWKRQGKWNLEAYATGYIQPWKAAIIIAVLNVFVYIFSGWPMGITTAYAKIGAYIENIFYPEHLQGLSYFSQNSVSINISGINISGGAGPRIDIITFTELALAVGIIAGSFITSLFLREFKIYGLPPKKQAFSAFLGGMLLAYGARIAGGCNLKFIVGALPLLSIQGVVFVSAMTIGAFSGAKIIKKLFL</sequence>
<evidence type="ECO:0000313" key="9">
    <source>
        <dbReference type="EMBL" id="GER93788.1"/>
    </source>
</evidence>
<feature type="transmembrane region" description="Helical" evidence="8">
    <location>
        <begin position="328"/>
        <end position="352"/>
    </location>
</feature>
<evidence type="ECO:0000256" key="7">
    <source>
        <dbReference type="ARBA" id="ARBA00023136"/>
    </source>
</evidence>
<feature type="transmembrane region" description="Helical" evidence="8">
    <location>
        <begin position="273"/>
        <end position="291"/>
    </location>
</feature>
<dbReference type="AlphaFoldDB" id="A0A5J4KW40"/>
<evidence type="ECO:0000256" key="6">
    <source>
        <dbReference type="ARBA" id="ARBA00022989"/>
    </source>
</evidence>
<dbReference type="PANTHER" id="PTHR30574">
    <property type="entry name" value="INNER MEMBRANE PROTEIN YEDE"/>
    <property type="match status" value="1"/>
</dbReference>
<feature type="transmembrane region" description="Helical" evidence="8">
    <location>
        <begin position="303"/>
        <end position="322"/>
    </location>
</feature>
<evidence type="ECO:0000256" key="2">
    <source>
        <dbReference type="ARBA" id="ARBA00022448"/>
    </source>
</evidence>
<keyword evidence="2" id="KW-0813">Transport</keyword>
<feature type="transmembrane region" description="Helical" evidence="8">
    <location>
        <begin position="158"/>
        <end position="175"/>
    </location>
</feature>
<evidence type="ECO:0000256" key="5">
    <source>
        <dbReference type="ARBA" id="ARBA00022692"/>
    </source>
</evidence>
<keyword evidence="6 8" id="KW-1133">Transmembrane helix</keyword>
<dbReference type="EMBL" id="BLAB01000001">
    <property type="protein sequence ID" value="GER93788.1"/>
    <property type="molecule type" value="Genomic_DNA"/>
</dbReference>